<evidence type="ECO:0000313" key="2">
    <source>
        <dbReference type="EMBL" id="RRT43477.1"/>
    </source>
</evidence>
<feature type="region of interest" description="Disordered" evidence="1">
    <location>
        <begin position="142"/>
        <end position="170"/>
    </location>
</feature>
<comment type="caution">
    <text evidence="2">The sequence shown here is derived from an EMBL/GenBank/DDBJ whole genome shotgun (WGS) entry which is preliminary data.</text>
</comment>
<gene>
    <name evidence="2" type="ORF">B296_00040939</name>
</gene>
<proteinExistence type="predicted"/>
<sequence length="170" mass="19329">MPSTRGMDARWLLRLLFTLVKRLWLESWPNDAVLSLLLTPFFPQGTLLALPYLSSLKYRLRFDERCGAIKDSGRERVRWQRDHPIQRLPRKRPVVPHPAHRKRSRDDRRTPLSTPPPGDGLTRPFPDSWVVLRRGSRTVVAPVFGSSGPLQPQPTAGLPCPATSTEQGQP</sequence>
<evidence type="ECO:0000256" key="1">
    <source>
        <dbReference type="SAM" id="MobiDB-lite"/>
    </source>
</evidence>
<dbReference type="Proteomes" id="UP000287651">
    <property type="component" value="Unassembled WGS sequence"/>
</dbReference>
<dbReference type="AlphaFoldDB" id="A0A426XVC5"/>
<reference evidence="2 3" key="1">
    <citation type="journal article" date="2014" name="Agronomy (Basel)">
        <title>A Draft Genome Sequence for Ensete ventricosum, the Drought-Tolerant Tree Against Hunger.</title>
        <authorList>
            <person name="Harrison J."/>
            <person name="Moore K.A."/>
            <person name="Paszkiewicz K."/>
            <person name="Jones T."/>
            <person name="Grant M."/>
            <person name="Ambacheew D."/>
            <person name="Muzemil S."/>
            <person name="Studholme D.J."/>
        </authorList>
    </citation>
    <scope>NUCLEOTIDE SEQUENCE [LARGE SCALE GENOMIC DNA]</scope>
</reference>
<feature type="compositionally biased region" description="Basic residues" evidence="1">
    <location>
        <begin position="88"/>
        <end position="103"/>
    </location>
</feature>
<evidence type="ECO:0000313" key="3">
    <source>
        <dbReference type="Proteomes" id="UP000287651"/>
    </source>
</evidence>
<protein>
    <submittedName>
        <fullName evidence="2">Uncharacterized protein</fullName>
    </submittedName>
</protein>
<feature type="region of interest" description="Disordered" evidence="1">
    <location>
        <begin position="77"/>
        <end position="126"/>
    </location>
</feature>
<organism evidence="2 3">
    <name type="scientific">Ensete ventricosum</name>
    <name type="common">Abyssinian banana</name>
    <name type="synonym">Musa ensete</name>
    <dbReference type="NCBI Taxonomy" id="4639"/>
    <lineage>
        <taxon>Eukaryota</taxon>
        <taxon>Viridiplantae</taxon>
        <taxon>Streptophyta</taxon>
        <taxon>Embryophyta</taxon>
        <taxon>Tracheophyta</taxon>
        <taxon>Spermatophyta</taxon>
        <taxon>Magnoliopsida</taxon>
        <taxon>Liliopsida</taxon>
        <taxon>Zingiberales</taxon>
        <taxon>Musaceae</taxon>
        <taxon>Ensete</taxon>
    </lineage>
</organism>
<accession>A0A426XVC5</accession>
<name>A0A426XVC5_ENSVE</name>
<dbReference type="EMBL" id="AMZH03017115">
    <property type="protein sequence ID" value="RRT43477.1"/>
    <property type="molecule type" value="Genomic_DNA"/>
</dbReference>